<evidence type="ECO:0000313" key="5">
    <source>
        <dbReference type="EMBL" id="VAV98160.1"/>
    </source>
</evidence>
<comment type="pathway">
    <text evidence="1">Cofactor biosynthesis; (R)-pantothenate biosynthesis; (R)-pantoate from 3-methyl-2-oxobutanoate: step 1/2.</text>
</comment>
<name>A0A3B0RX77_9ZZZZ</name>
<protein>
    <recommendedName>
        <fullName evidence="3">3-methyl-2-oxobutanoate hydroxymethyltransferase</fullName>
        <ecNumber evidence="3">2.1.2.11</ecNumber>
    </recommendedName>
</protein>
<dbReference type="GO" id="GO:0000287">
    <property type="term" value="F:magnesium ion binding"/>
    <property type="evidence" value="ECO:0007669"/>
    <property type="project" value="TreeGrafter"/>
</dbReference>
<dbReference type="CDD" id="cd06557">
    <property type="entry name" value="KPHMT-like"/>
    <property type="match status" value="1"/>
</dbReference>
<sequence>MYADNRIRRNTVRDITRLKGERPVVSLTAYTAPMAARLDPHVDFLLVGDSLAMVLYGMESTIGVSLDTMIEHTKAVMRGSQKAMVILDMPFGSFEESKEQAFRNASRVMRETGCAAVKLEGGAAMAQTIQFLVERNIPVMAHIGLRPQAVHVMGGYRTQGRNQEERTRMIEDAYAVQKAGAFSVVLEGVAEPLAAEITEKLDIVTIGIGASADCDGQILVVEDMLGYFPSNAKFVKRYAEVGETIDSAVKQYADQVKARDFPAAAHTYDLKPKS</sequence>
<dbReference type="Pfam" id="PF02548">
    <property type="entry name" value="Pantoate_transf"/>
    <property type="match status" value="1"/>
</dbReference>
<dbReference type="InterPro" id="IPR015813">
    <property type="entry name" value="Pyrv/PenolPyrv_kinase-like_dom"/>
</dbReference>
<dbReference type="AlphaFoldDB" id="A0A3B0RX77"/>
<evidence type="ECO:0000256" key="4">
    <source>
        <dbReference type="ARBA" id="ARBA00022679"/>
    </source>
</evidence>
<gene>
    <name evidence="5" type="ORF">MNBD_ALPHA01-787</name>
</gene>
<reference evidence="5" key="1">
    <citation type="submission" date="2018-06" db="EMBL/GenBank/DDBJ databases">
        <authorList>
            <person name="Zhirakovskaya E."/>
        </authorList>
    </citation>
    <scope>NUCLEOTIDE SEQUENCE</scope>
</reference>
<dbReference type="EMBL" id="UOEJ01000097">
    <property type="protein sequence ID" value="VAV98160.1"/>
    <property type="molecule type" value="Genomic_DNA"/>
</dbReference>
<keyword evidence="4 5" id="KW-0808">Transferase</keyword>
<evidence type="ECO:0000256" key="1">
    <source>
        <dbReference type="ARBA" id="ARBA00005033"/>
    </source>
</evidence>
<dbReference type="PANTHER" id="PTHR20881:SF0">
    <property type="entry name" value="3-METHYL-2-OXOBUTANOATE HYDROXYMETHYLTRANSFERASE"/>
    <property type="match status" value="1"/>
</dbReference>
<dbReference type="SUPFAM" id="SSF51621">
    <property type="entry name" value="Phosphoenolpyruvate/pyruvate domain"/>
    <property type="match status" value="1"/>
</dbReference>
<dbReference type="Gene3D" id="3.20.20.60">
    <property type="entry name" value="Phosphoenolpyruvate-binding domains"/>
    <property type="match status" value="1"/>
</dbReference>
<comment type="similarity">
    <text evidence="2">Belongs to the PanB family.</text>
</comment>
<dbReference type="InterPro" id="IPR003700">
    <property type="entry name" value="Pantoate_hydroxy_MeTrfase"/>
</dbReference>
<dbReference type="NCBIfam" id="TIGR00222">
    <property type="entry name" value="panB"/>
    <property type="match status" value="1"/>
</dbReference>
<evidence type="ECO:0000256" key="3">
    <source>
        <dbReference type="ARBA" id="ARBA00012618"/>
    </source>
</evidence>
<keyword evidence="5" id="KW-0489">Methyltransferase</keyword>
<dbReference type="GO" id="GO:0008168">
    <property type="term" value="F:methyltransferase activity"/>
    <property type="evidence" value="ECO:0007669"/>
    <property type="project" value="UniProtKB-KW"/>
</dbReference>
<dbReference type="NCBIfam" id="NF001452">
    <property type="entry name" value="PRK00311.1"/>
    <property type="match status" value="1"/>
</dbReference>
<dbReference type="PANTHER" id="PTHR20881">
    <property type="entry name" value="3-METHYL-2-OXOBUTANOATE HYDROXYMETHYLTRANSFERASE"/>
    <property type="match status" value="1"/>
</dbReference>
<dbReference type="GO" id="GO:0003864">
    <property type="term" value="F:3-methyl-2-oxobutanoate hydroxymethyltransferase activity"/>
    <property type="evidence" value="ECO:0007669"/>
    <property type="project" value="UniProtKB-EC"/>
</dbReference>
<dbReference type="InterPro" id="IPR040442">
    <property type="entry name" value="Pyrv_kinase-like_dom_sf"/>
</dbReference>
<dbReference type="GO" id="GO:0032259">
    <property type="term" value="P:methylation"/>
    <property type="evidence" value="ECO:0007669"/>
    <property type="project" value="UniProtKB-KW"/>
</dbReference>
<dbReference type="GO" id="GO:0005737">
    <property type="term" value="C:cytoplasm"/>
    <property type="evidence" value="ECO:0007669"/>
    <property type="project" value="TreeGrafter"/>
</dbReference>
<organism evidence="5">
    <name type="scientific">hydrothermal vent metagenome</name>
    <dbReference type="NCBI Taxonomy" id="652676"/>
    <lineage>
        <taxon>unclassified sequences</taxon>
        <taxon>metagenomes</taxon>
        <taxon>ecological metagenomes</taxon>
    </lineage>
</organism>
<dbReference type="PIRSF" id="PIRSF000388">
    <property type="entry name" value="Pantoate_hydroxy_MeTrfase"/>
    <property type="match status" value="1"/>
</dbReference>
<dbReference type="EC" id="2.1.2.11" evidence="3"/>
<dbReference type="FunFam" id="3.20.20.60:FF:000003">
    <property type="entry name" value="3-methyl-2-oxobutanoate hydroxymethyltransferase"/>
    <property type="match status" value="1"/>
</dbReference>
<evidence type="ECO:0000256" key="2">
    <source>
        <dbReference type="ARBA" id="ARBA00008676"/>
    </source>
</evidence>
<proteinExistence type="inferred from homology"/>
<accession>A0A3B0RX77</accession>
<dbReference type="GO" id="GO:0015940">
    <property type="term" value="P:pantothenate biosynthetic process"/>
    <property type="evidence" value="ECO:0007669"/>
    <property type="project" value="InterPro"/>
</dbReference>
<dbReference type="HAMAP" id="MF_00156">
    <property type="entry name" value="PanB"/>
    <property type="match status" value="1"/>
</dbReference>